<organism evidence="1 2">
    <name type="scientific">Salix koriyanagi</name>
    <dbReference type="NCBI Taxonomy" id="2511006"/>
    <lineage>
        <taxon>Eukaryota</taxon>
        <taxon>Viridiplantae</taxon>
        <taxon>Streptophyta</taxon>
        <taxon>Embryophyta</taxon>
        <taxon>Tracheophyta</taxon>
        <taxon>Spermatophyta</taxon>
        <taxon>Magnoliopsida</taxon>
        <taxon>eudicotyledons</taxon>
        <taxon>Gunneridae</taxon>
        <taxon>Pentapetalae</taxon>
        <taxon>rosids</taxon>
        <taxon>fabids</taxon>
        <taxon>Malpighiales</taxon>
        <taxon>Salicaceae</taxon>
        <taxon>Saliceae</taxon>
        <taxon>Salix</taxon>
    </lineage>
</organism>
<reference evidence="1" key="1">
    <citation type="submission" date="2022-11" db="EMBL/GenBank/DDBJ databases">
        <authorList>
            <person name="Hyden B.L."/>
            <person name="Feng K."/>
            <person name="Yates T."/>
            <person name="Jawdy S."/>
            <person name="Smart L.B."/>
            <person name="Muchero W."/>
        </authorList>
    </citation>
    <scope>NUCLEOTIDE SEQUENCE</scope>
    <source>
        <tissue evidence="1">Shoot tip</tissue>
    </source>
</reference>
<dbReference type="EMBL" id="JAPFFM010000003">
    <property type="protein sequence ID" value="KAJ6768411.1"/>
    <property type="molecule type" value="Genomic_DNA"/>
</dbReference>
<proteinExistence type="predicted"/>
<reference evidence="1" key="2">
    <citation type="journal article" date="2023" name="Int. J. Mol. Sci.">
        <title>De Novo Assembly and Annotation of 11 Diverse Shrub Willow (Salix) Genomes Reveals Novel Gene Organization in Sex-Linked Regions.</title>
        <authorList>
            <person name="Hyden B."/>
            <person name="Feng K."/>
            <person name="Yates T.B."/>
            <person name="Jawdy S."/>
            <person name="Cereghino C."/>
            <person name="Smart L.B."/>
            <person name="Muchero W."/>
        </authorList>
    </citation>
    <scope>NUCLEOTIDE SEQUENCE</scope>
    <source>
        <tissue evidence="1">Shoot tip</tissue>
    </source>
</reference>
<evidence type="ECO:0000313" key="2">
    <source>
        <dbReference type="Proteomes" id="UP001151752"/>
    </source>
</evidence>
<keyword evidence="2" id="KW-1185">Reference proteome</keyword>
<gene>
    <name evidence="1" type="ORF">OIU74_022139</name>
</gene>
<dbReference type="Proteomes" id="UP001151752">
    <property type="component" value="Chromosome 8"/>
</dbReference>
<evidence type="ECO:0000313" key="1">
    <source>
        <dbReference type="EMBL" id="KAJ6768411.1"/>
    </source>
</evidence>
<name>A0A9Q0WL54_9ROSI</name>
<comment type="caution">
    <text evidence="1">The sequence shown here is derived from an EMBL/GenBank/DDBJ whole genome shotgun (WGS) entry which is preliminary data.</text>
</comment>
<accession>A0A9Q0WL54</accession>
<sequence>MPGKELLQAAARAKQRTEIDLWNRRLTVHGICIDFPSSILLHSHIPPEPAIATLWEDNAIVDLDIVIVASNSRKVGREAVTENPSSFHAGWPRMEIDSIPFIPV</sequence>
<protein>
    <submittedName>
        <fullName evidence="1">Uncharacterized protein</fullName>
    </submittedName>
</protein>
<dbReference type="AlphaFoldDB" id="A0A9Q0WL54"/>